<dbReference type="RefSeq" id="WP_073273871.1">
    <property type="nucleotide sequence ID" value="NZ_FRAC01000007.1"/>
</dbReference>
<dbReference type="EMBL" id="FRAC01000007">
    <property type="protein sequence ID" value="SHJ88334.1"/>
    <property type="molecule type" value="Genomic_DNA"/>
</dbReference>
<keyword evidence="1" id="KW-0732">Signal</keyword>
<protein>
    <submittedName>
        <fullName evidence="2">ABC-type glycerol-3-phosphate transport system, substrate-binding protein</fullName>
    </submittedName>
</protein>
<dbReference type="PROSITE" id="PS51257">
    <property type="entry name" value="PROKAR_LIPOPROTEIN"/>
    <property type="match status" value="1"/>
</dbReference>
<proteinExistence type="predicted"/>
<dbReference type="InterPro" id="IPR050490">
    <property type="entry name" value="Bact_solute-bd_prot1"/>
</dbReference>
<dbReference type="SUPFAM" id="SSF53850">
    <property type="entry name" value="Periplasmic binding protein-like II"/>
    <property type="match status" value="1"/>
</dbReference>
<evidence type="ECO:0000256" key="1">
    <source>
        <dbReference type="SAM" id="SignalP"/>
    </source>
</evidence>
<name>A0A1M6MY47_9FIRM</name>
<gene>
    <name evidence="2" type="ORF">SAMN02745136_01228</name>
</gene>
<dbReference type="OrthoDB" id="362670at2"/>
<sequence length="424" mass="47249">MGIKRLVAMSLAVSMVLLTACGGGGAKNGEDQNKNNASSSKVKLVFYDWTDEQAYLDPAVEAYNAQSEVAEVEVVYFPATDYAEKILSSFSSNTEFDILGVNGISYYGDYKSKNCLQDISSYVKDSGLDTSAYGNVFEQSNQDGIYGLPYRQSVWLLFVNEELLKKKGMEVPGNQLTWAEYRELAKKLTADGTYGGLVGMDNFVYMQQMGGSVMDKDTAIIRQSLELWKSLEEDGSHVPFAEKLELGQNAGSLFTTAPASKVAMFQNGTWGVASYNSKYESGEMPFKYAVMPMPIPEGGKEYSAPSGMNFLSISKTSKHPAEAYDFIKFMCTYEGASRIAEKGTLTAYSDDKVKEIYLKAVKQDTDTLAKIVFSENNVIEQIYDENYSAVETILKEEMELYMIGEQDIDTTMKNFEERRAEYMK</sequence>
<dbReference type="Gene3D" id="3.40.190.10">
    <property type="entry name" value="Periplasmic binding protein-like II"/>
    <property type="match status" value="1"/>
</dbReference>
<accession>A0A1M6MY47</accession>
<dbReference type="InterPro" id="IPR006059">
    <property type="entry name" value="SBP"/>
</dbReference>
<dbReference type="Proteomes" id="UP000184386">
    <property type="component" value="Unassembled WGS sequence"/>
</dbReference>
<dbReference type="AlphaFoldDB" id="A0A1M6MY47"/>
<dbReference type="CDD" id="cd13585">
    <property type="entry name" value="PBP2_TMBP_like"/>
    <property type="match status" value="1"/>
</dbReference>
<dbReference type="STRING" id="1121322.SAMN02745136_01228"/>
<organism evidence="2 3">
    <name type="scientific">Anaerocolumna jejuensis DSM 15929</name>
    <dbReference type="NCBI Taxonomy" id="1121322"/>
    <lineage>
        <taxon>Bacteria</taxon>
        <taxon>Bacillati</taxon>
        <taxon>Bacillota</taxon>
        <taxon>Clostridia</taxon>
        <taxon>Lachnospirales</taxon>
        <taxon>Lachnospiraceae</taxon>
        <taxon>Anaerocolumna</taxon>
    </lineage>
</organism>
<evidence type="ECO:0000313" key="2">
    <source>
        <dbReference type="EMBL" id="SHJ88334.1"/>
    </source>
</evidence>
<keyword evidence="3" id="KW-1185">Reference proteome</keyword>
<feature type="chain" id="PRO_5038420532" evidence="1">
    <location>
        <begin position="20"/>
        <end position="424"/>
    </location>
</feature>
<dbReference type="PANTHER" id="PTHR43649:SF12">
    <property type="entry name" value="DIACETYLCHITOBIOSE BINDING PROTEIN DASA"/>
    <property type="match status" value="1"/>
</dbReference>
<reference evidence="2 3" key="1">
    <citation type="submission" date="2016-11" db="EMBL/GenBank/DDBJ databases">
        <authorList>
            <person name="Jaros S."/>
            <person name="Januszkiewicz K."/>
            <person name="Wedrychowicz H."/>
        </authorList>
    </citation>
    <scope>NUCLEOTIDE SEQUENCE [LARGE SCALE GENOMIC DNA]</scope>
    <source>
        <strain evidence="2 3">DSM 15929</strain>
    </source>
</reference>
<dbReference type="PANTHER" id="PTHR43649">
    <property type="entry name" value="ARABINOSE-BINDING PROTEIN-RELATED"/>
    <property type="match status" value="1"/>
</dbReference>
<evidence type="ECO:0000313" key="3">
    <source>
        <dbReference type="Proteomes" id="UP000184386"/>
    </source>
</evidence>
<feature type="signal peptide" evidence="1">
    <location>
        <begin position="1"/>
        <end position="19"/>
    </location>
</feature>
<dbReference type="Pfam" id="PF01547">
    <property type="entry name" value="SBP_bac_1"/>
    <property type="match status" value="1"/>
</dbReference>